<dbReference type="Pfam" id="PF18894">
    <property type="entry name" value="PhageMetallopep"/>
    <property type="match status" value="1"/>
</dbReference>
<name>A0A828SQH3_ACIBA</name>
<accession>A0A828SQH3</accession>
<dbReference type="RefSeq" id="WP_000326508.1">
    <property type="nucleotide sequence ID" value="NZ_GL891872.1"/>
</dbReference>
<gene>
    <name evidence="2" type="ORF">HMPREF0022_01904</name>
</gene>
<dbReference type="EMBL" id="ACYS02000064">
    <property type="protein sequence ID" value="EGJ68340.1"/>
    <property type="molecule type" value="Genomic_DNA"/>
</dbReference>
<organism evidence="2 3">
    <name type="scientific">Acinetobacter baumannii 6014059</name>
    <dbReference type="NCBI Taxonomy" id="525242"/>
    <lineage>
        <taxon>Bacteria</taxon>
        <taxon>Pseudomonadati</taxon>
        <taxon>Pseudomonadota</taxon>
        <taxon>Gammaproteobacteria</taxon>
        <taxon>Moraxellales</taxon>
        <taxon>Moraxellaceae</taxon>
        <taxon>Acinetobacter</taxon>
        <taxon>Acinetobacter calcoaceticus/baumannii complex</taxon>
    </lineage>
</organism>
<proteinExistence type="predicted"/>
<dbReference type="InterPro" id="IPR043998">
    <property type="entry name" value="Put_Metallopep"/>
</dbReference>
<evidence type="ECO:0000259" key="1">
    <source>
        <dbReference type="Pfam" id="PF18894"/>
    </source>
</evidence>
<dbReference type="AlphaFoldDB" id="A0A828SQH3"/>
<feature type="non-terminal residue" evidence="2">
    <location>
        <position position="1"/>
    </location>
</feature>
<evidence type="ECO:0000313" key="2">
    <source>
        <dbReference type="EMBL" id="EGJ68340.1"/>
    </source>
</evidence>
<comment type="caution">
    <text evidence="2">The sequence shown here is derived from an EMBL/GenBank/DDBJ whole genome shotgun (WGS) entry which is preliminary data.</text>
</comment>
<protein>
    <recommendedName>
        <fullName evidence="1">Putative phage metallopeptidase domain-containing protein</fullName>
    </recommendedName>
</protein>
<reference evidence="2 3" key="1">
    <citation type="submission" date="2011-04" db="EMBL/GenBank/DDBJ databases">
        <authorList>
            <person name="Weinstock G."/>
            <person name="Sodergren E."/>
            <person name="Clifton S."/>
            <person name="Fulton L."/>
            <person name="Fulton B."/>
            <person name="Courtney L."/>
            <person name="Fronick C."/>
            <person name="Harrison M."/>
            <person name="Strong C."/>
            <person name="Farmer C."/>
            <person name="Delahaunty K."/>
            <person name="Markovic C."/>
            <person name="Hall O."/>
            <person name="Minx P."/>
            <person name="Tomlinson C."/>
            <person name="Mitreva M."/>
            <person name="Hou S."/>
            <person name="Chen J."/>
            <person name="Wollam A."/>
            <person name="Pepin K.H."/>
            <person name="Johnson M."/>
            <person name="Bhonagiri V."/>
            <person name="Zhang X."/>
            <person name="Suruliraj S."/>
            <person name="Warren W."/>
            <person name="Chinwalla A."/>
            <person name="Mardis E.R."/>
            <person name="Wilson R.K."/>
        </authorList>
    </citation>
    <scope>NUCLEOTIDE SEQUENCE [LARGE SCALE GENOMIC DNA]</scope>
    <source>
        <strain evidence="2 3">6014059</strain>
    </source>
</reference>
<feature type="domain" description="Putative phage metallopeptidase" evidence="1">
    <location>
        <begin position="1"/>
        <end position="125"/>
    </location>
</feature>
<sequence length="146" mass="16651">WASSAYKSKQAMVLGQCEKVMFNVGGWRKARQEQQMRDWFGFVPTYLITVDASFCERANDTEFCYLLEHELYHIGVMRDEDGEIVYSDSSGLPKHYLAGHDVEEFIGVVKRYGPSKNVKRLIEVAKNPPFVSNLDISKCCGNCVIN</sequence>
<dbReference type="Proteomes" id="UP000003204">
    <property type="component" value="Unassembled WGS sequence"/>
</dbReference>
<evidence type="ECO:0000313" key="3">
    <source>
        <dbReference type="Proteomes" id="UP000003204"/>
    </source>
</evidence>